<evidence type="ECO:0000256" key="7">
    <source>
        <dbReference type="RuleBase" id="RU000320"/>
    </source>
</evidence>
<comment type="subcellular location">
    <subcellularLocation>
        <location evidence="1">Cell membrane</location>
        <topology evidence="1">Multi-pass membrane protein</topology>
    </subcellularLocation>
    <subcellularLocation>
        <location evidence="7">Membrane</location>
        <topology evidence="7">Multi-pass membrane protein</topology>
    </subcellularLocation>
</comment>
<comment type="caution">
    <text evidence="11">The sequence shown here is derived from an EMBL/GenBank/DDBJ whole genome shotgun (WGS) entry which is preliminary data.</text>
</comment>
<evidence type="ECO:0000313" key="11">
    <source>
        <dbReference type="EMBL" id="OYD16616.1"/>
    </source>
</evidence>
<dbReference type="EMBL" id="NOZQ01000057">
    <property type="protein sequence ID" value="OYD16616.1"/>
    <property type="molecule type" value="Genomic_DNA"/>
</dbReference>
<feature type="transmembrane region" description="Helical" evidence="8">
    <location>
        <begin position="332"/>
        <end position="349"/>
    </location>
</feature>
<dbReference type="Proteomes" id="UP000215215">
    <property type="component" value="Unassembled WGS sequence"/>
</dbReference>
<evidence type="ECO:0000259" key="10">
    <source>
        <dbReference type="Pfam" id="PF00662"/>
    </source>
</evidence>
<feature type="transmembrane region" description="Helical" evidence="8">
    <location>
        <begin position="441"/>
        <end position="464"/>
    </location>
</feature>
<reference evidence="11 12" key="1">
    <citation type="submission" date="2017-07" db="EMBL/GenBank/DDBJ databases">
        <title>Recovery of genomes from metagenomes via a dereplication, aggregation, and scoring strategy.</title>
        <authorList>
            <person name="Sieber C.M."/>
            <person name="Probst A.J."/>
            <person name="Sharrar A."/>
            <person name="Thomas B.C."/>
            <person name="Hess M."/>
            <person name="Tringe S.G."/>
            <person name="Banfield J.F."/>
        </authorList>
    </citation>
    <scope>NUCLEOTIDE SEQUENCE [LARGE SCALE GENOMIC DNA]</scope>
    <source>
        <strain evidence="11">JGI_Cruoil_03_44_89</strain>
    </source>
</reference>
<feature type="transmembrane region" description="Helical" evidence="8">
    <location>
        <begin position="33"/>
        <end position="55"/>
    </location>
</feature>
<feature type="transmembrane region" description="Helical" evidence="8">
    <location>
        <begin position="162"/>
        <end position="182"/>
    </location>
</feature>
<evidence type="ECO:0000256" key="2">
    <source>
        <dbReference type="ARBA" id="ARBA00005346"/>
    </source>
</evidence>
<comment type="similarity">
    <text evidence="2">Belongs to the CPA3 antiporters (TC 2.A.63) subunit D family.</text>
</comment>
<dbReference type="PRINTS" id="PR01434">
    <property type="entry name" value="NADHDHGNASE5"/>
</dbReference>
<evidence type="ECO:0000256" key="8">
    <source>
        <dbReference type="SAM" id="Phobius"/>
    </source>
</evidence>
<feature type="transmembrane region" description="Helical" evidence="8">
    <location>
        <begin position="361"/>
        <end position="384"/>
    </location>
</feature>
<evidence type="ECO:0000313" key="12">
    <source>
        <dbReference type="Proteomes" id="UP000215215"/>
    </source>
</evidence>
<feature type="transmembrane region" description="Helical" evidence="8">
    <location>
        <begin position="107"/>
        <end position="124"/>
    </location>
</feature>
<feature type="transmembrane region" description="Helical" evidence="8">
    <location>
        <begin position="6"/>
        <end position="21"/>
    </location>
</feature>
<gene>
    <name evidence="11" type="ORF">CH333_02955</name>
</gene>
<evidence type="ECO:0000256" key="1">
    <source>
        <dbReference type="ARBA" id="ARBA00004651"/>
    </source>
</evidence>
<evidence type="ECO:0000259" key="9">
    <source>
        <dbReference type="Pfam" id="PF00361"/>
    </source>
</evidence>
<feature type="transmembrane region" description="Helical" evidence="8">
    <location>
        <begin position="75"/>
        <end position="95"/>
    </location>
</feature>
<feature type="transmembrane region" description="Helical" evidence="8">
    <location>
        <begin position="238"/>
        <end position="259"/>
    </location>
</feature>
<dbReference type="InterPro" id="IPR050586">
    <property type="entry name" value="CPA3_Na-H_Antiporter_D"/>
</dbReference>
<sequence>MYFLPLFIGLPLFGAFVLSLIKPRRVGDVLANLINLSLLVISFLLLRFGTLVYKIGGWEPVNGIPIGIYWVKDGLSTLMLIIVNLVALMATIFSVNYMERFTEKNRYYCLFLLMLAGMNGVILSGDMFNLFVFLEIASIASYSLVAFGTGAEELEAAFKYQIMGTIASSFILFGIALLYSYTGTLNMADMARVLATKGTAPVVFVGALFIMGFGMKAAIMPFHAWLPDAHPSAPAPISAMLSGVLIKVLGIYALIRIIFNVFGITPVLSDILMVLGTISLMVGGLLAIGQRDFKRLLAYSSISQVGYIILGIGLGTPLGILGGLLHLLNHSVFKSLLFLNSGAVVYATGTRDMQKLGGLNGKMPVTGGSSFIASMSIAGVPPFSGFWSKLVIIIACLFANRFGFAIWAIVGSIITLAYYMKVQRDVFFGPLREDLRETKEVPGFMKFSMIILAVLCVSMGLLLIPQLRNILLTPAVEVLKNGIEYAGLISY</sequence>
<evidence type="ECO:0000256" key="4">
    <source>
        <dbReference type="ARBA" id="ARBA00022692"/>
    </source>
</evidence>
<accession>A0A235BWP5</accession>
<feature type="transmembrane region" description="Helical" evidence="8">
    <location>
        <begin position="296"/>
        <end position="320"/>
    </location>
</feature>
<feature type="domain" description="NADH-Ubiquinone oxidoreductase (complex I) chain 5 N-terminal" evidence="10">
    <location>
        <begin position="58"/>
        <end position="108"/>
    </location>
</feature>
<dbReference type="InterPro" id="IPR001750">
    <property type="entry name" value="ND/Mrp_TM"/>
</dbReference>
<keyword evidence="4 7" id="KW-0812">Transmembrane</keyword>
<evidence type="ECO:0000256" key="3">
    <source>
        <dbReference type="ARBA" id="ARBA00022475"/>
    </source>
</evidence>
<feature type="transmembrane region" description="Helical" evidence="8">
    <location>
        <begin position="390"/>
        <end position="420"/>
    </location>
</feature>
<feature type="domain" description="NADH:quinone oxidoreductase/Mrp antiporter transmembrane" evidence="9">
    <location>
        <begin position="124"/>
        <end position="415"/>
    </location>
</feature>
<dbReference type="AlphaFoldDB" id="A0A235BWP5"/>
<organism evidence="11 12">
    <name type="scientific">candidate division WOR-3 bacterium JGI_Cruoil_03_44_89</name>
    <dbReference type="NCBI Taxonomy" id="1973748"/>
    <lineage>
        <taxon>Bacteria</taxon>
        <taxon>Bacteria division WOR-3</taxon>
    </lineage>
</organism>
<dbReference type="InterPro" id="IPR001516">
    <property type="entry name" value="Proton_antipo_N"/>
</dbReference>
<dbReference type="GO" id="GO:0005886">
    <property type="term" value="C:plasma membrane"/>
    <property type="evidence" value="ECO:0007669"/>
    <property type="project" value="UniProtKB-SubCell"/>
</dbReference>
<dbReference type="PRINTS" id="PR01435">
    <property type="entry name" value="NPOXDRDTASE5"/>
</dbReference>
<dbReference type="Pfam" id="PF00361">
    <property type="entry name" value="Proton_antipo_M"/>
    <property type="match status" value="1"/>
</dbReference>
<feature type="transmembrane region" description="Helical" evidence="8">
    <location>
        <begin position="202"/>
        <end position="226"/>
    </location>
</feature>
<name>A0A235BWP5_UNCW3</name>
<protein>
    <submittedName>
        <fullName evidence="11">NADH/ubiquinone/plastoquinone (Complex I)</fullName>
    </submittedName>
</protein>
<evidence type="ECO:0000256" key="6">
    <source>
        <dbReference type="ARBA" id="ARBA00023136"/>
    </source>
</evidence>
<dbReference type="PANTHER" id="PTHR42703:SF1">
    <property type="entry name" value="NA(+)_H(+) ANTIPORTER SUBUNIT D1"/>
    <property type="match status" value="1"/>
</dbReference>
<keyword evidence="6 8" id="KW-0472">Membrane</keyword>
<dbReference type="PANTHER" id="PTHR42703">
    <property type="entry name" value="NADH DEHYDROGENASE"/>
    <property type="match status" value="1"/>
</dbReference>
<keyword evidence="3" id="KW-1003">Cell membrane</keyword>
<keyword evidence="5 8" id="KW-1133">Transmembrane helix</keyword>
<keyword evidence="11" id="KW-0830">Ubiquinone</keyword>
<proteinExistence type="inferred from homology"/>
<dbReference type="Pfam" id="PF00662">
    <property type="entry name" value="Proton_antipo_N"/>
    <property type="match status" value="1"/>
</dbReference>
<evidence type="ECO:0000256" key="5">
    <source>
        <dbReference type="ARBA" id="ARBA00022989"/>
    </source>
</evidence>
<feature type="transmembrane region" description="Helical" evidence="8">
    <location>
        <begin position="271"/>
        <end position="289"/>
    </location>
</feature>